<name>A0ABM1CXJ6_CERSS</name>
<feature type="region of interest" description="Disordered" evidence="1">
    <location>
        <begin position="1"/>
        <end position="103"/>
    </location>
</feature>
<accession>A0ABM1CXJ6</accession>
<proteinExistence type="predicted"/>
<organism evidence="2 3">
    <name type="scientific">Ceratotherium simum simum</name>
    <name type="common">Southern white rhinoceros</name>
    <dbReference type="NCBI Taxonomy" id="73337"/>
    <lineage>
        <taxon>Eukaryota</taxon>
        <taxon>Metazoa</taxon>
        <taxon>Chordata</taxon>
        <taxon>Craniata</taxon>
        <taxon>Vertebrata</taxon>
        <taxon>Euteleostomi</taxon>
        <taxon>Mammalia</taxon>
        <taxon>Eutheria</taxon>
        <taxon>Laurasiatheria</taxon>
        <taxon>Perissodactyla</taxon>
        <taxon>Rhinocerotidae</taxon>
        <taxon>Ceratotherium</taxon>
    </lineage>
</organism>
<feature type="region of interest" description="Disordered" evidence="1">
    <location>
        <begin position="120"/>
        <end position="186"/>
    </location>
</feature>
<feature type="compositionally biased region" description="Low complexity" evidence="1">
    <location>
        <begin position="14"/>
        <end position="28"/>
    </location>
</feature>
<keyword evidence="2" id="KW-1185">Reference proteome</keyword>
<evidence type="ECO:0000313" key="2">
    <source>
        <dbReference type="Proteomes" id="UP000694910"/>
    </source>
</evidence>
<gene>
    <name evidence="3" type="primary">LOC106802125</name>
</gene>
<dbReference type="RefSeq" id="XP_014644277.1">
    <property type="nucleotide sequence ID" value="XM_014788791.1"/>
</dbReference>
<sequence length="186" mass="18544">MVVCLEAPGTTVAPMTPVSPSPSDSSGSACNLGLPDSGGNTLEPSAPSRGGGSTPRKPKSSSGGSVCDTGPLATVEPEATENQVSVAMEPATPAPPAAAALATPAPLPVEMAPADSTITDEAEVPHDPDSPCTLPFPHHGGKICDSGDPRNSRGTRQPSDPSGDICDRRNIVSSKAPATMEAQAAQ</sequence>
<dbReference type="GeneID" id="106802125"/>
<reference evidence="3" key="1">
    <citation type="submission" date="2025-08" db="UniProtKB">
        <authorList>
            <consortium name="RefSeq"/>
        </authorList>
    </citation>
    <scope>IDENTIFICATION</scope>
</reference>
<dbReference type="Proteomes" id="UP000694910">
    <property type="component" value="Unplaced"/>
</dbReference>
<evidence type="ECO:0000256" key="1">
    <source>
        <dbReference type="SAM" id="MobiDB-lite"/>
    </source>
</evidence>
<protein>
    <submittedName>
        <fullName evidence="3">Predicted GPI-anchored protein 58</fullName>
    </submittedName>
</protein>
<evidence type="ECO:0000313" key="3">
    <source>
        <dbReference type="RefSeq" id="XP_014644277.1"/>
    </source>
</evidence>